<reference evidence="2" key="1">
    <citation type="journal article" date="2012" name="Nature">
        <title>The tomato genome sequence provides insights into fleshy fruit evolution.</title>
        <authorList>
            <consortium name="Tomato Genome Consortium"/>
        </authorList>
    </citation>
    <scope>NUCLEOTIDE SEQUENCE [LARGE SCALE GENOMIC DNA]</scope>
    <source>
        <strain evidence="2">cv. Heinz 1706</strain>
    </source>
</reference>
<protein>
    <submittedName>
        <fullName evidence="2">Uncharacterized protein</fullName>
    </submittedName>
</protein>
<reference evidence="2" key="2">
    <citation type="submission" date="2019-01" db="UniProtKB">
        <authorList>
            <consortium name="EnsemblPlants"/>
        </authorList>
    </citation>
    <scope>IDENTIFICATION</scope>
    <source>
        <strain evidence="2">cv. Heinz 1706</strain>
    </source>
</reference>
<sequence>MNTIFLYNPYNPKHYVSNFSLSSFFTILSSLSQEKKKKTKTTRERERMGACASKPNVLNGDAPEDALDKEELVNKEDIVIVDDADANLTPSNEEGKGSKEVTLVKGNEVEKVVDDQEKKIEHVKSQNLSMESEDEEKLPEEEAPATNTTIEEVKVAFEDNKIEDNVTVTEDLDSDAQKNKTDEKPIVVAENLNSDDQKNKADNKPVATKKGKFWWDK</sequence>
<feature type="compositionally biased region" description="Acidic residues" evidence="1">
    <location>
        <begin position="131"/>
        <end position="143"/>
    </location>
</feature>
<evidence type="ECO:0000256" key="1">
    <source>
        <dbReference type="SAM" id="MobiDB-lite"/>
    </source>
</evidence>
<keyword evidence="3" id="KW-1185">Reference proteome</keyword>
<feature type="region of interest" description="Disordered" evidence="1">
    <location>
        <begin position="125"/>
        <end position="147"/>
    </location>
</feature>
<dbReference type="Gramene" id="Solyc12g070200.2.1">
    <property type="protein sequence ID" value="Solyc12g070200.2.1"/>
    <property type="gene ID" value="Solyc12g070200.2"/>
</dbReference>
<evidence type="ECO:0000313" key="3">
    <source>
        <dbReference type="Proteomes" id="UP000004994"/>
    </source>
</evidence>
<feature type="region of interest" description="Disordered" evidence="1">
    <location>
        <begin position="166"/>
        <end position="217"/>
    </location>
</feature>
<dbReference type="OMA" id="CGDEEKY"/>
<dbReference type="Proteomes" id="UP000004994">
    <property type="component" value="Chromosome 12"/>
</dbReference>
<proteinExistence type="predicted"/>
<dbReference type="EnsemblPlants" id="Solyc12g070200.2.1">
    <property type="protein sequence ID" value="Solyc12g070200.2.1"/>
    <property type="gene ID" value="Solyc12g070200.2"/>
</dbReference>
<accession>A0A3Q7JB71</accession>
<dbReference type="PaxDb" id="4081-Solyc12g070200.1.1"/>
<feature type="region of interest" description="Disordered" evidence="1">
    <location>
        <begin position="35"/>
        <end position="63"/>
    </location>
</feature>
<organism evidence="2">
    <name type="scientific">Solanum lycopersicum</name>
    <name type="common">Tomato</name>
    <name type="synonym">Lycopersicon esculentum</name>
    <dbReference type="NCBI Taxonomy" id="4081"/>
    <lineage>
        <taxon>Eukaryota</taxon>
        <taxon>Viridiplantae</taxon>
        <taxon>Streptophyta</taxon>
        <taxon>Embryophyta</taxon>
        <taxon>Tracheophyta</taxon>
        <taxon>Spermatophyta</taxon>
        <taxon>Magnoliopsida</taxon>
        <taxon>eudicotyledons</taxon>
        <taxon>Gunneridae</taxon>
        <taxon>Pentapetalae</taxon>
        <taxon>asterids</taxon>
        <taxon>lamiids</taxon>
        <taxon>Solanales</taxon>
        <taxon>Solanaceae</taxon>
        <taxon>Solanoideae</taxon>
        <taxon>Solaneae</taxon>
        <taxon>Solanum</taxon>
        <taxon>Solanum subgen. Lycopersicon</taxon>
    </lineage>
</organism>
<evidence type="ECO:0000313" key="2">
    <source>
        <dbReference type="EnsemblPlants" id="Solyc12g070200.2.1"/>
    </source>
</evidence>
<name>A0A3Q7JB71_SOLLC</name>
<feature type="compositionally biased region" description="Basic residues" evidence="1">
    <location>
        <begin position="207"/>
        <end position="217"/>
    </location>
</feature>
<dbReference type="AlphaFoldDB" id="A0A3Q7JB71"/>
<feature type="compositionally biased region" description="Basic and acidic residues" evidence="1">
    <location>
        <begin position="175"/>
        <end position="185"/>
    </location>
</feature>
<dbReference type="InParanoid" id="A0A3Q7JB71"/>